<dbReference type="GO" id="GO:0045271">
    <property type="term" value="C:respiratory chain complex I"/>
    <property type="evidence" value="ECO:0007669"/>
    <property type="project" value="InterPro"/>
</dbReference>
<evidence type="ECO:0000256" key="2">
    <source>
        <dbReference type="SAM" id="MobiDB-lite"/>
    </source>
</evidence>
<protein>
    <recommendedName>
        <fullName evidence="5">NADH dehydrogenase [ubiquinone] 1 alpha subcomplex subunit</fullName>
    </recommendedName>
</protein>
<dbReference type="Pfam" id="PF05071">
    <property type="entry name" value="NDUFA12"/>
    <property type="match status" value="1"/>
</dbReference>
<proteinExistence type="inferred from homology"/>
<evidence type="ECO:0000256" key="1">
    <source>
        <dbReference type="ARBA" id="ARBA00007355"/>
    </source>
</evidence>
<accession>A0A9W8AHU2</accession>
<dbReference type="InterPro" id="IPR007763">
    <property type="entry name" value="NDUFA12"/>
</dbReference>
<feature type="region of interest" description="Disordered" evidence="2">
    <location>
        <begin position="112"/>
        <end position="189"/>
    </location>
</feature>
<keyword evidence="4" id="KW-1185">Reference proteome</keyword>
<feature type="compositionally biased region" description="Low complexity" evidence="2">
    <location>
        <begin position="131"/>
        <end position="140"/>
    </location>
</feature>
<dbReference type="GO" id="GO:0032981">
    <property type="term" value="P:mitochondrial respiratory chain complex I assembly"/>
    <property type="evidence" value="ECO:0007669"/>
    <property type="project" value="TreeGrafter"/>
</dbReference>
<dbReference type="InterPro" id="IPR052618">
    <property type="entry name" value="ComplexI_NDUFA12"/>
</dbReference>
<dbReference type="AlphaFoldDB" id="A0A9W8AHU2"/>
<gene>
    <name evidence="3" type="ORF">IWQ60_002260</name>
</gene>
<comment type="similarity">
    <text evidence="1">Belongs to the complex I NDUFA12 subunit family.</text>
</comment>
<comment type="caution">
    <text evidence="3">The sequence shown here is derived from an EMBL/GenBank/DDBJ whole genome shotgun (WGS) entry which is preliminary data.</text>
</comment>
<organism evidence="3 4">
    <name type="scientific">Tieghemiomyces parasiticus</name>
    <dbReference type="NCBI Taxonomy" id="78921"/>
    <lineage>
        <taxon>Eukaryota</taxon>
        <taxon>Fungi</taxon>
        <taxon>Fungi incertae sedis</taxon>
        <taxon>Zoopagomycota</taxon>
        <taxon>Kickxellomycotina</taxon>
        <taxon>Dimargaritomycetes</taxon>
        <taxon>Dimargaritales</taxon>
        <taxon>Dimargaritaceae</taxon>
        <taxon>Tieghemiomyces</taxon>
    </lineage>
</organism>
<sequence>MSQLKNLLQAWRSVRLPWRRTSLAGKDHFGNSYFEKHEKEAMVGYRVYPRRWVELTTDADHYSQYDVNRVPVQWQSWLRHTRFDAPSDEEIARADARRELIKQRAKELDLEWSRAKPLDEPQHYQPPPSPAASSTSTVATERAYSRPRSAPTTVGRTHETAPEAPHSTTTASPKGHTYEPTAWKATPRR</sequence>
<dbReference type="OrthoDB" id="10255576at2759"/>
<name>A0A9W8AHU2_9FUNG</name>
<dbReference type="EMBL" id="JANBPT010000083">
    <property type="protein sequence ID" value="KAJ1928230.1"/>
    <property type="molecule type" value="Genomic_DNA"/>
</dbReference>
<dbReference type="Proteomes" id="UP001150569">
    <property type="component" value="Unassembled WGS sequence"/>
</dbReference>
<reference evidence="3" key="1">
    <citation type="submission" date="2022-07" db="EMBL/GenBank/DDBJ databases">
        <title>Phylogenomic reconstructions and comparative analyses of Kickxellomycotina fungi.</title>
        <authorList>
            <person name="Reynolds N.K."/>
            <person name="Stajich J.E."/>
            <person name="Barry K."/>
            <person name="Grigoriev I.V."/>
            <person name="Crous P."/>
            <person name="Smith M.E."/>
        </authorList>
    </citation>
    <scope>NUCLEOTIDE SEQUENCE</scope>
    <source>
        <strain evidence="3">RSA 861</strain>
    </source>
</reference>
<evidence type="ECO:0008006" key="5">
    <source>
        <dbReference type="Google" id="ProtNLM"/>
    </source>
</evidence>
<evidence type="ECO:0000313" key="4">
    <source>
        <dbReference type="Proteomes" id="UP001150569"/>
    </source>
</evidence>
<feature type="compositionally biased region" description="Basic and acidic residues" evidence="2">
    <location>
        <begin position="112"/>
        <end position="122"/>
    </location>
</feature>
<dbReference type="GO" id="GO:0005739">
    <property type="term" value="C:mitochondrion"/>
    <property type="evidence" value="ECO:0007669"/>
    <property type="project" value="TreeGrafter"/>
</dbReference>
<evidence type="ECO:0000313" key="3">
    <source>
        <dbReference type="EMBL" id="KAJ1928230.1"/>
    </source>
</evidence>
<dbReference type="PANTHER" id="PTHR32470:SF2">
    <property type="entry name" value="NADH DEHYDROGENASE [UBIQUINONE] 1 ALPHA SUBCOMPLEX ASSEMBLY FACTOR 2"/>
    <property type="match status" value="1"/>
</dbReference>
<dbReference type="PANTHER" id="PTHR32470">
    <property type="entry name" value="ADH DEHYDROGENASE [UBIQUINONE] 1 ALPHA SUBCOMPLEX ASSEMBLY FACTOR 2"/>
    <property type="match status" value="1"/>
</dbReference>